<evidence type="ECO:0000313" key="9">
    <source>
        <dbReference type="WBParaSite" id="MBELARI_LOCUS20079"/>
    </source>
</evidence>
<evidence type="ECO:0000256" key="4">
    <source>
        <dbReference type="PROSITE-ProRule" id="PRU10141"/>
    </source>
</evidence>
<evidence type="ECO:0000256" key="5">
    <source>
        <dbReference type="RuleBase" id="RU000304"/>
    </source>
</evidence>
<evidence type="ECO:0000256" key="1">
    <source>
        <dbReference type="ARBA" id="ARBA00012513"/>
    </source>
</evidence>
<dbReference type="GO" id="GO:0004674">
    <property type="term" value="F:protein serine/threonine kinase activity"/>
    <property type="evidence" value="ECO:0007669"/>
    <property type="project" value="UniProtKB-KW"/>
</dbReference>
<keyword evidence="5" id="KW-0723">Serine/threonine-protein kinase</keyword>
<dbReference type="InterPro" id="IPR011009">
    <property type="entry name" value="Kinase-like_dom_sf"/>
</dbReference>
<dbReference type="GO" id="GO:0005524">
    <property type="term" value="F:ATP binding"/>
    <property type="evidence" value="ECO:0007669"/>
    <property type="project" value="UniProtKB-UniRule"/>
</dbReference>
<dbReference type="PROSITE" id="PS50011">
    <property type="entry name" value="PROTEIN_KINASE_DOM"/>
    <property type="match status" value="1"/>
</dbReference>
<dbReference type="Proteomes" id="UP000887575">
    <property type="component" value="Unassembled WGS sequence"/>
</dbReference>
<dbReference type="PROSITE" id="PS00107">
    <property type="entry name" value="PROTEIN_KINASE_ATP"/>
    <property type="match status" value="1"/>
</dbReference>
<keyword evidence="3 4" id="KW-0067">ATP-binding</keyword>
<dbReference type="SUPFAM" id="SSF56112">
    <property type="entry name" value="Protein kinase-like (PK-like)"/>
    <property type="match status" value="1"/>
</dbReference>
<dbReference type="InterPro" id="IPR017441">
    <property type="entry name" value="Protein_kinase_ATP_BS"/>
</dbReference>
<keyword evidence="5" id="KW-0808">Transferase</keyword>
<dbReference type="WBParaSite" id="MBELARI_LOCUS20079">
    <property type="protein sequence ID" value="MBELARI_LOCUS20079"/>
    <property type="gene ID" value="MBELARI_LOCUS20079"/>
</dbReference>
<reference evidence="9" key="1">
    <citation type="submission" date="2024-02" db="UniProtKB">
        <authorList>
            <consortium name="WormBaseParasite"/>
        </authorList>
    </citation>
    <scope>IDENTIFICATION</scope>
</reference>
<keyword evidence="8" id="KW-1185">Reference proteome</keyword>
<keyword evidence="5" id="KW-0418">Kinase</keyword>
<keyword evidence="2 4" id="KW-0547">Nucleotide-binding</keyword>
<evidence type="ECO:0000313" key="8">
    <source>
        <dbReference type="Proteomes" id="UP000887575"/>
    </source>
</evidence>
<comment type="similarity">
    <text evidence="5">Belongs to the protein kinase superfamily.</text>
</comment>
<dbReference type="PROSITE" id="PS00108">
    <property type="entry name" value="PROTEIN_KINASE_ST"/>
    <property type="match status" value="1"/>
</dbReference>
<dbReference type="PANTHER" id="PTHR11909">
    <property type="entry name" value="CASEIN KINASE-RELATED"/>
    <property type="match status" value="1"/>
</dbReference>
<evidence type="ECO:0000256" key="2">
    <source>
        <dbReference type="ARBA" id="ARBA00022741"/>
    </source>
</evidence>
<dbReference type="AlphaFoldDB" id="A0AAF3F0S0"/>
<feature type="binding site" evidence="4">
    <location>
        <position position="86"/>
    </location>
    <ligand>
        <name>ATP</name>
        <dbReference type="ChEBI" id="CHEBI:30616"/>
    </ligand>
</feature>
<dbReference type="InterPro" id="IPR008271">
    <property type="entry name" value="Ser/Thr_kinase_AS"/>
</dbReference>
<protein>
    <recommendedName>
        <fullName evidence="1">non-specific serine/threonine protein kinase</fullName>
        <ecNumber evidence="1">2.7.11.1</ecNumber>
    </recommendedName>
</protein>
<dbReference type="Pfam" id="PF00069">
    <property type="entry name" value="Pkinase"/>
    <property type="match status" value="1"/>
</dbReference>
<evidence type="ECO:0000256" key="6">
    <source>
        <dbReference type="SAM" id="MobiDB-lite"/>
    </source>
</evidence>
<proteinExistence type="inferred from homology"/>
<evidence type="ECO:0000259" key="7">
    <source>
        <dbReference type="PROSITE" id="PS50011"/>
    </source>
</evidence>
<evidence type="ECO:0000256" key="3">
    <source>
        <dbReference type="ARBA" id="ARBA00022840"/>
    </source>
</evidence>
<dbReference type="Gene3D" id="1.10.510.10">
    <property type="entry name" value="Transferase(Phosphotransferase) domain 1"/>
    <property type="match status" value="1"/>
</dbReference>
<feature type="domain" description="Protein kinase" evidence="7">
    <location>
        <begin position="57"/>
        <end position="342"/>
    </location>
</feature>
<dbReference type="InterPro" id="IPR000719">
    <property type="entry name" value="Prot_kinase_dom"/>
</dbReference>
<name>A0AAF3F0S0_9BILA</name>
<sequence length="392" mass="44652">METMVNEAPEQDVSNNRSSNIVTTETLKFNHRLLPRIRRHTEKGKLLAINSHFLKRYNIKGLLGMGGYGEIYFAKDTITKTDVAIKVEPKMRRNRVAKRMMLEQRVLCELKGKPHAPYIIGSGHIEKINYIILQLLSINLSELKRASPQQRLSRHTVGRVLVQGIAALREIHKAGYVHRDVKPGNMCFGVTPHSQHRLVLLDFGLVRRYLHEDGTLRPSRKNCGFRGTVRYVSLRVHHHQEQAPCDDLVSMMYTGLELLISNLPWKNKSQSREIRRAKEELFTLNFLGFAKIVGEPFMNFARMINSLQGDDVPDYDVLQKCLFDMYRPRGLLDPYDWDNDYVDVEVEVEEAEAGTPTPAYPSKKSSQNQEGTPGDGAQAPATSRLLSMRAGS</sequence>
<organism evidence="8 9">
    <name type="scientific">Mesorhabditis belari</name>
    <dbReference type="NCBI Taxonomy" id="2138241"/>
    <lineage>
        <taxon>Eukaryota</taxon>
        <taxon>Metazoa</taxon>
        <taxon>Ecdysozoa</taxon>
        <taxon>Nematoda</taxon>
        <taxon>Chromadorea</taxon>
        <taxon>Rhabditida</taxon>
        <taxon>Rhabditina</taxon>
        <taxon>Rhabditomorpha</taxon>
        <taxon>Rhabditoidea</taxon>
        <taxon>Rhabditidae</taxon>
        <taxon>Mesorhabditinae</taxon>
        <taxon>Mesorhabditis</taxon>
    </lineage>
</organism>
<dbReference type="SMART" id="SM00220">
    <property type="entry name" value="S_TKc"/>
    <property type="match status" value="1"/>
</dbReference>
<accession>A0AAF3F0S0</accession>
<dbReference type="EC" id="2.7.11.1" evidence="1"/>
<feature type="region of interest" description="Disordered" evidence="6">
    <location>
        <begin position="349"/>
        <end position="392"/>
    </location>
</feature>
<dbReference type="InterPro" id="IPR050235">
    <property type="entry name" value="CK1_Ser-Thr_kinase"/>
</dbReference>